<dbReference type="Proteomes" id="UP000094112">
    <property type="component" value="Unassembled WGS sequence"/>
</dbReference>
<dbReference type="Pfam" id="PF00400">
    <property type="entry name" value="WD40"/>
    <property type="match status" value="2"/>
</dbReference>
<dbReference type="GO" id="GO:0061700">
    <property type="term" value="C:GATOR2 complex"/>
    <property type="evidence" value="ECO:0007669"/>
    <property type="project" value="TreeGrafter"/>
</dbReference>
<dbReference type="InterPro" id="IPR037590">
    <property type="entry name" value="WDR24"/>
</dbReference>
<dbReference type="RefSeq" id="XP_019040226.1">
    <property type="nucleotide sequence ID" value="XM_019180401.1"/>
</dbReference>
<accession>A0A1E3P6H4</accession>
<keyword evidence="3" id="KW-0677">Repeat</keyword>
<dbReference type="PANTHER" id="PTHR46200">
    <property type="entry name" value="GATOR COMPLEX PROTEIN WDR24"/>
    <property type="match status" value="1"/>
</dbReference>
<dbReference type="GO" id="GO:0008270">
    <property type="term" value="F:zinc ion binding"/>
    <property type="evidence" value="ECO:0007669"/>
    <property type="project" value="UniProtKB-KW"/>
</dbReference>
<feature type="region of interest" description="Disordered" evidence="7">
    <location>
        <begin position="707"/>
        <end position="786"/>
    </location>
</feature>
<feature type="compositionally biased region" description="Acidic residues" evidence="7">
    <location>
        <begin position="716"/>
        <end position="732"/>
    </location>
</feature>
<feature type="compositionally biased region" description="Low complexity" evidence="7">
    <location>
        <begin position="452"/>
        <end position="469"/>
    </location>
</feature>
<dbReference type="PROSITE" id="PS00678">
    <property type="entry name" value="WD_REPEATS_1"/>
    <property type="match status" value="2"/>
</dbReference>
<dbReference type="SUPFAM" id="SSF50978">
    <property type="entry name" value="WD40 repeat-like"/>
    <property type="match status" value="1"/>
</dbReference>
<dbReference type="GO" id="GO:0005774">
    <property type="term" value="C:vacuolar membrane"/>
    <property type="evidence" value="ECO:0007669"/>
    <property type="project" value="TreeGrafter"/>
</dbReference>
<protein>
    <submittedName>
        <fullName evidence="8">Uncharacterized protein</fullName>
    </submittedName>
</protein>
<dbReference type="STRING" id="683960.A0A1E3P6H4"/>
<dbReference type="GO" id="GO:0016239">
    <property type="term" value="P:positive regulation of macroautophagy"/>
    <property type="evidence" value="ECO:0007669"/>
    <property type="project" value="TreeGrafter"/>
</dbReference>
<feature type="repeat" description="WD" evidence="6">
    <location>
        <begin position="181"/>
        <end position="217"/>
    </location>
</feature>
<reference evidence="8 9" key="1">
    <citation type="journal article" date="2016" name="Proc. Natl. Acad. Sci. U.S.A.">
        <title>Comparative genomics of biotechnologically important yeasts.</title>
        <authorList>
            <person name="Riley R."/>
            <person name="Haridas S."/>
            <person name="Wolfe K.H."/>
            <person name="Lopes M.R."/>
            <person name="Hittinger C.T."/>
            <person name="Goeker M."/>
            <person name="Salamov A.A."/>
            <person name="Wisecaver J.H."/>
            <person name="Long T.M."/>
            <person name="Calvey C.H."/>
            <person name="Aerts A.L."/>
            <person name="Barry K.W."/>
            <person name="Choi C."/>
            <person name="Clum A."/>
            <person name="Coughlan A.Y."/>
            <person name="Deshpande S."/>
            <person name="Douglass A.P."/>
            <person name="Hanson S.J."/>
            <person name="Klenk H.-P."/>
            <person name="LaButti K.M."/>
            <person name="Lapidus A."/>
            <person name="Lindquist E.A."/>
            <person name="Lipzen A.M."/>
            <person name="Meier-Kolthoff J.P."/>
            <person name="Ohm R.A."/>
            <person name="Otillar R.P."/>
            <person name="Pangilinan J.L."/>
            <person name="Peng Y."/>
            <person name="Rokas A."/>
            <person name="Rosa C.A."/>
            <person name="Scheuner C."/>
            <person name="Sibirny A.A."/>
            <person name="Slot J.C."/>
            <person name="Stielow J.B."/>
            <person name="Sun H."/>
            <person name="Kurtzman C.P."/>
            <person name="Blackwell M."/>
            <person name="Grigoriev I.V."/>
            <person name="Jeffries T.W."/>
        </authorList>
    </citation>
    <scope>NUCLEOTIDE SEQUENCE [LARGE SCALE GENOMIC DNA]</scope>
    <source>
        <strain evidence="9">ATCC 58044 / CBS 1984 / NCYC 433 / NRRL Y-366-8</strain>
    </source>
</reference>
<dbReference type="AlphaFoldDB" id="A0A1E3P6H4"/>
<evidence type="ECO:0000256" key="4">
    <source>
        <dbReference type="ARBA" id="ARBA00022771"/>
    </source>
</evidence>
<evidence type="ECO:0000313" key="8">
    <source>
        <dbReference type="EMBL" id="ODQ61019.1"/>
    </source>
</evidence>
<dbReference type="InterPro" id="IPR015943">
    <property type="entry name" value="WD40/YVTN_repeat-like_dom_sf"/>
</dbReference>
<dbReference type="SMART" id="SM00320">
    <property type="entry name" value="WD40"/>
    <property type="match status" value="5"/>
</dbReference>
<dbReference type="EMBL" id="KV454209">
    <property type="protein sequence ID" value="ODQ61019.1"/>
    <property type="molecule type" value="Genomic_DNA"/>
</dbReference>
<keyword evidence="1 6" id="KW-0853">WD repeat</keyword>
<dbReference type="InterPro" id="IPR019775">
    <property type="entry name" value="WD40_repeat_CS"/>
</dbReference>
<evidence type="ECO:0000256" key="5">
    <source>
        <dbReference type="ARBA" id="ARBA00022833"/>
    </source>
</evidence>
<feature type="region of interest" description="Disordered" evidence="7">
    <location>
        <begin position="37"/>
        <end position="69"/>
    </location>
</feature>
<proteinExistence type="predicted"/>
<dbReference type="PROSITE" id="PS50082">
    <property type="entry name" value="WD_REPEATS_2"/>
    <property type="match status" value="2"/>
</dbReference>
<sequence length="963" mass="108153">MSSYDNRYGTSEGSQFGSSSRHSNTLARLVNFYGNSGSTTTSSISPSRVPTPYTPSRQSPPVFTPYNESTSNYEDINQTRFKTTQELTSLSRINNDSSDSVVIAGKNLLQILKIENSTITPVNDLLSSSYYLKNKKVIGSILDVEAGYHNHSKFIATSTTTGSIFIFNNTSQSKNKLVLKYSDHTRAVNSISFSQLDSHSLLSGSQDGAMKLWDLRSNLTKPVFTMIGNSDAVRSLKFSPFHNKKMCAIFDSGVIQKWDLRVPTQFERKFNAHTGPGLSIDWHPELDYIVSGGRDKQVQVWNMNNNDARQLPEHVIYTAAPVNNVCFRPNSNGVSNIMNAEVATSFLTNDLSVQIYSLKRKYIPEYTIESHHAQISGLVFKDERTLLTCSKDKSLVRDDLNAYYHPIDNLPINATSWSVNDDLVFINQEREPKELEPILESNNQYSGFNPISSMMSTSPNNSPGNSAGTTAVNTPSVSSFPDLSPRPGISRSSSTALRPSVNRALSHGSHHNNVSNYSNPFVVPISLPISKSNASLKYLSDNYMFDPSHDLIMSCEINASVANDVDCLRDSQTWKVIKESLIWETQLENELKYELDGTTEVEINTTAGHDYETDNEKDYHYSTSNSTTNYGKSPALSDLSEFNSLNSKEMSLRSKEDLKITKARKSFDEIQEKGEEVSDDQEEVDKNKTVTKEDILKWDDLPVKQVTEKDDTVTKEEDDEEEQQGEEEEAIEFVESKATSKPISLPGKRKPRSSILEAILPPNSDESNKIGKSSSPSYSITSSFSNASNSLRPLTQSLAPLLHKSNFNKLTKQDSHKSELTRQLTNQKQEKEADNKLILPPYAPKFLIKKAIDFSLQQGDLIMSCTLLLLFNDRYKLYGDKIVKDMIHSYLEFLKKLQFFITFTKIISISKYNEFKEMSLNSTILRRFCSKCGVLIVNENLKEAVLKDPKIEFVDILDVSKHG</sequence>
<dbReference type="InterPro" id="IPR001680">
    <property type="entry name" value="WD40_rpt"/>
</dbReference>
<feature type="region of interest" description="Disordered" evidence="7">
    <location>
        <begin position="449"/>
        <end position="499"/>
    </location>
</feature>
<dbReference type="GO" id="GO:1904263">
    <property type="term" value="P:positive regulation of TORC1 signaling"/>
    <property type="evidence" value="ECO:0007669"/>
    <property type="project" value="TreeGrafter"/>
</dbReference>
<feature type="compositionally biased region" description="Polar residues" evidence="7">
    <location>
        <begin position="54"/>
        <end position="69"/>
    </location>
</feature>
<dbReference type="OrthoDB" id="60955at2759"/>
<name>A0A1E3P6H4_WICAA</name>
<feature type="repeat" description="WD" evidence="6">
    <location>
        <begin position="270"/>
        <end position="311"/>
    </location>
</feature>
<keyword evidence="5" id="KW-0862">Zinc</keyword>
<evidence type="ECO:0000256" key="6">
    <source>
        <dbReference type="PROSITE-ProRule" id="PRU00221"/>
    </source>
</evidence>
<dbReference type="PROSITE" id="PS50294">
    <property type="entry name" value="WD_REPEATS_REGION"/>
    <property type="match status" value="2"/>
</dbReference>
<keyword evidence="2" id="KW-0479">Metal-binding</keyword>
<organism evidence="8 9">
    <name type="scientific">Wickerhamomyces anomalus (strain ATCC 58044 / CBS 1984 / NCYC 433 / NRRL Y-366-8)</name>
    <name type="common">Yeast</name>
    <name type="synonym">Hansenula anomala</name>
    <dbReference type="NCBI Taxonomy" id="683960"/>
    <lineage>
        <taxon>Eukaryota</taxon>
        <taxon>Fungi</taxon>
        <taxon>Dikarya</taxon>
        <taxon>Ascomycota</taxon>
        <taxon>Saccharomycotina</taxon>
        <taxon>Saccharomycetes</taxon>
        <taxon>Phaffomycetales</taxon>
        <taxon>Wickerhamomycetaceae</taxon>
        <taxon>Wickerhamomyces</taxon>
    </lineage>
</organism>
<dbReference type="Gene3D" id="2.130.10.10">
    <property type="entry name" value="YVTN repeat-like/Quinoprotein amine dehydrogenase"/>
    <property type="match status" value="2"/>
</dbReference>
<evidence type="ECO:0000256" key="2">
    <source>
        <dbReference type="ARBA" id="ARBA00022723"/>
    </source>
</evidence>
<dbReference type="GO" id="GO:0005829">
    <property type="term" value="C:cytosol"/>
    <property type="evidence" value="ECO:0007669"/>
    <property type="project" value="TreeGrafter"/>
</dbReference>
<keyword evidence="4" id="KW-0863">Zinc-finger</keyword>
<keyword evidence="9" id="KW-1185">Reference proteome</keyword>
<dbReference type="GeneID" id="30197647"/>
<evidence type="ECO:0000256" key="3">
    <source>
        <dbReference type="ARBA" id="ARBA00022737"/>
    </source>
</evidence>
<evidence type="ECO:0000256" key="1">
    <source>
        <dbReference type="ARBA" id="ARBA00022574"/>
    </source>
</evidence>
<evidence type="ECO:0000313" key="9">
    <source>
        <dbReference type="Proteomes" id="UP000094112"/>
    </source>
</evidence>
<feature type="compositionally biased region" description="Low complexity" evidence="7">
    <location>
        <begin position="773"/>
        <end position="786"/>
    </location>
</feature>
<feature type="compositionally biased region" description="Polar residues" evidence="7">
    <location>
        <begin position="470"/>
        <end position="481"/>
    </location>
</feature>
<dbReference type="PANTHER" id="PTHR46200:SF1">
    <property type="entry name" value="GATOR COMPLEX PROTEIN WDR24"/>
    <property type="match status" value="1"/>
</dbReference>
<gene>
    <name evidence="8" type="ORF">WICANDRAFT_104160</name>
</gene>
<feature type="region of interest" description="Disordered" evidence="7">
    <location>
        <begin position="1"/>
        <end position="21"/>
    </location>
</feature>
<feature type="compositionally biased region" description="Low complexity" evidence="7">
    <location>
        <begin position="37"/>
        <end position="51"/>
    </location>
</feature>
<evidence type="ECO:0000256" key="7">
    <source>
        <dbReference type="SAM" id="MobiDB-lite"/>
    </source>
</evidence>
<dbReference type="InterPro" id="IPR036322">
    <property type="entry name" value="WD40_repeat_dom_sf"/>
</dbReference>